<sequence>MRGILTSLALVFALSVRRAECSPWIECDANIICQDSDRKEFAEKQALYKLLLEANRLSSIGPFIERDSPLIQAIANRSSLCTDMNMIGFLADGKSADSYPIACLWSGGDSSGVCAPAPPNSGDLGYEYMPAAEWAKKVKAVRKSIGCSNQQVADSDRAGELYICRERCIQLGLGEYNSAVASFAVICSIIVVFMLT</sequence>
<dbReference type="Proteomes" id="UP000492821">
    <property type="component" value="Unassembled WGS sequence"/>
</dbReference>
<organism evidence="3 4">
    <name type="scientific">Panagrellus redivivus</name>
    <name type="common">Microworm</name>
    <dbReference type="NCBI Taxonomy" id="6233"/>
    <lineage>
        <taxon>Eukaryota</taxon>
        <taxon>Metazoa</taxon>
        <taxon>Ecdysozoa</taxon>
        <taxon>Nematoda</taxon>
        <taxon>Chromadorea</taxon>
        <taxon>Rhabditida</taxon>
        <taxon>Tylenchina</taxon>
        <taxon>Panagrolaimomorpha</taxon>
        <taxon>Panagrolaimoidea</taxon>
        <taxon>Panagrolaimidae</taxon>
        <taxon>Panagrellus</taxon>
    </lineage>
</organism>
<keyword evidence="1" id="KW-0812">Transmembrane</keyword>
<reference evidence="4" key="2">
    <citation type="submission" date="2020-10" db="UniProtKB">
        <authorList>
            <consortium name="WormBaseParasite"/>
        </authorList>
    </citation>
    <scope>IDENTIFICATION</scope>
</reference>
<feature type="chain" id="PRO_5028813488" evidence="2">
    <location>
        <begin position="22"/>
        <end position="196"/>
    </location>
</feature>
<keyword evidence="1" id="KW-1133">Transmembrane helix</keyword>
<keyword evidence="3" id="KW-1185">Reference proteome</keyword>
<protein>
    <submittedName>
        <fullName evidence="4">SCP domain-containing protein</fullName>
    </submittedName>
</protein>
<keyword evidence="1" id="KW-0472">Membrane</keyword>
<reference evidence="3" key="1">
    <citation type="journal article" date="2013" name="Genetics">
        <title>The draft genome and transcriptome of Panagrellus redivivus are shaped by the harsh demands of a free-living lifestyle.</title>
        <authorList>
            <person name="Srinivasan J."/>
            <person name="Dillman A.R."/>
            <person name="Macchietto M.G."/>
            <person name="Heikkinen L."/>
            <person name="Lakso M."/>
            <person name="Fracchia K.M."/>
            <person name="Antoshechkin I."/>
            <person name="Mortazavi A."/>
            <person name="Wong G."/>
            <person name="Sternberg P.W."/>
        </authorList>
    </citation>
    <scope>NUCLEOTIDE SEQUENCE [LARGE SCALE GENOMIC DNA]</scope>
    <source>
        <strain evidence="3">MT8872</strain>
    </source>
</reference>
<evidence type="ECO:0000256" key="2">
    <source>
        <dbReference type="SAM" id="SignalP"/>
    </source>
</evidence>
<proteinExistence type="predicted"/>
<name>A0A7E4V2C9_PANRE</name>
<evidence type="ECO:0000256" key="1">
    <source>
        <dbReference type="SAM" id="Phobius"/>
    </source>
</evidence>
<keyword evidence="2" id="KW-0732">Signal</keyword>
<evidence type="ECO:0000313" key="3">
    <source>
        <dbReference type="Proteomes" id="UP000492821"/>
    </source>
</evidence>
<evidence type="ECO:0000313" key="4">
    <source>
        <dbReference type="WBParaSite" id="Pan_g15788.t1"/>
    </source>
</evidence>
<accession>A0A7E4V2C9</accession>
<dbReference type="AlphaFoldDB" id="A0A7E4V2C9"/>
<feature type="transmembrane region" description="Helical" evidence="1">
    <location>
        <begin position="176"/>
        <end position="195"/>
    </location>
</feature>
<dbReference type="WBParaSite" id="Pan_g15788.t1">
    <property type="protein sequence ID" value="Pan_g15788.t1"/>
    <property type="gene ID" value="Pan_g15788"/>
</dbReference>
<feature type="signal peptide" evidence="2">
    <location>
        <begin position="1"/>
        <end position="21"/>
    </location>
</feature>